<accession>A0A269XNM2</accession>
<evidence type="ECO:0000313" key="2">
    <source>
        <dbReference type="Proteomes" id="UP000216802"/>
    </source>
</evidence>
<dbReference type="EMBL" id="NCXI01000209">
    <property type="protein sequence ID" value="PAK74729.1"/>
    <property type="molecule type" value="Genomic_DNA"/>
</dbReference>
<dbReference type="Proteomes" id="UP000216802">
    <property type="component" value="Unassembled WGS sequence"/>
</dbReference>
<sequence length="181" mass="19775">MNSKILKISSSLMAVGIMAPTILFTTNEAKAYEQNQQEIQQASEQLQKMGEGALEGLHQNKEAFQKAGVYDKMERDAQQLANGQSERGKATLGAKAGAKAIKATAKKVGQKAWDGYIKQVEKRAGVKVAFLHYQSIFKFCDYITGFGGTVTDAISKGLQNKLGFNKTLAYYIAKAFVLIVL</sequence>
<name>A0A269XNM2_9LACO</name>
<organism evidence="1 2">
    <name type="scientific">Lentilactobacillus parakefiri</name>
    <dbReference type="NCBI Taxonomy" id="152332"/>
    <lineage>
        <taxon>Bacteria</taxon>
        <taxon>Bacillati</taxon>
        <taxon>Bacillota</taxon>
        <taxon>Bacilli</taxon>
        <taxon>Lactobacillales</taxon>
        <taxon>Lactobacillaceae</taxon>
        <taxon>Lentilactobacillus</taxon>
    </lineage>
</organism>
<dbReference type="AlphaFoldDB" id="A0A269XNM2"/>
<proteinExistence type="predicted"/>
<protein>
    <submittedName>
        <fullName evidence="1">Uncharacterized protein</fullName>
    </submittedName>
</protein>
<evidence type="ECO:0000313" key="1">
    <source>
        <dbReference type="EMBL" id="PAK74729.1"/>
    </source>
</evidence>
<gene>
    <name evidence="1" type="ORF">B8W98_11955</name>
</gene>
<reference evidence="1 2" key="1">
    <citation type="submission" date="2017-04" db="EMBL/GenBank/DDBJ databases">
        <title>Kefir bacterial isolates.</title>
        <authorList>
            <person name="Kim Y."/>
            <person name="Blasche S."/>
            <person name="Patil K.R."/>
        </authorList>
    </citation>
    <scope>NUCLEOTIDE SEQUENCE [LARGE SCALE GENOMIC DNA]</scope>
    <source>
        <strain evidence="1 2">OG2</strain>
    </source>
</reference>
<comment type="caution">
    <text evidence="1">The sequence shown here is derived from an EMBL/GenBank/DDBJ whole genome shotgun (WGS) entry which is preliminary data.</text>
</comment>